<feature type="transmembrane region" description="Helical" evidence="1">
    <location>
        <begin position="23"/>
        <end position="43"/>
    </location>
</feature>
<dbReference type="Proteomes" id="UP000265716">
    <property type="component" value="Unassembled WGS sequence"/>
</dbReference>
<evidence type="ECO:0000313" key="3">
    <source>
        <dbReference type="EMBL" id="RHY17849.1"/>
    </source>
</evidence>
<sequence>MSELTAGNAEEEHYYGMSNQYQLSFFFSLFLALLMTSIVLMIFDPNTFFIALLPPIIFNSGPCRLLP</sequence>
<evidence type="ECO:0000313" key="9">
    <source>
        <dbReference type="Proteomes" id="UP000266196"/>
    </source>
</evidence>
<evidence type="ECO:0000313" key="11">
    <source>
        <dbReference type="Proteomes" id="UP000266643"/>
    </source>
</evidence>
<name>A0A397BC19_APHAT</name>
<evidence type="ECO:0000313" key="5">
    <source>
        <dbReference type="EMBL" id="RHY70540.1"/>
    </source>
</evidence>
<keyword evidence="1" id="KW-1133">Transmembrane helix</keyword>
<dbReference type="Proteomes" id="UP000265427">
    <property type="component" value="Unassembled WGS sequence"/>
</dbReference>
<dbReference type="EMBL" id="QUTA01004930">
    <property type="protein sequence ID" value="RHY17849.1"/>
    <property type="molecule type" value="Genomic_DNA"/>
</dbReference>
<evidence type="ECO:0000313" key="4">
    <source>
        <dbReference type="EMBL" id="RHY46010.1"/>
    </source>
</evidence>
<dbReference type="EMBL" id="QUTC01007872">
    <property type="protein sequence ID" value="RHY46010.1"/>
    <property type="molecule type" value="Genomic_DNA"/>
</dbReference>
<evidence type="ECO:0000313" key="6">
    <source>
        <dbReference type="EMBL" id="RHZ02707.1"/>
    </source>
</evidence>
<organism evidence="3 10">
    <name type="scientific">Aphanomyces astaci</name>
    <name type="common">Crayfish plague agent</name>
    <dbReference type="NCBI Taxonomy" id="112090"/>
    <lineage>
        <taxon>Eukaryota</taxon>
        <taxon>Sar</taxon>
        <taxon>Stramenopiles</taxon>
        <taxon>Oomycota</taxon>
        <taxon>Saprolegniomycetes</taxon>
        <taxon>Saprolegniales</taxon>
        <taxon>Verrucalvaceae</taxon>
        <taxon>Aphanomyces</taxon>
    </lineage>
</organism>
<evidence type="ECO:0000313" key="8">
    <source>
        <dbReference type="Proteomes" id="UP000265716"/>
    </source>
</evidence>
<evidence type="ECO:0000313" key="2">
    <source>
        <dbReference type="EMBL" id="RHX98479.1"/>
    </source>
</evidence>
<comment type="caution">
    <text evidence="3">The sequence shown here is derived from an EMBL/GenBank/DDBJ whole genome shotgun (WGS) entry which is preliminary data.</text>
</comment>
<accession>A0A397BC19</accession>
<evidence type="ECO:0000313" key="10">
    <source>
        <dbReference type="Proteomes" id="UP000266239"/>
    </source>
</evidence>
<dbReference type="Proteomes" id="UP000266643">
    <property type="component" value="Unassembled WGS sequence"/>
</dbReference>
<evidence type="ECO:0000256" key="1">
    <source>
        <dbReference type="SAM" id="Phobius"/>
    </source>
</evidence>
<dbReference type="EMBL" id="QUSZ01010058">
    <property type="protein sequence ID" value="RHX98479.1"/>
    <property type="molecule type" value="Genomic_DNA"/>
</dbReference>
<keyword evidence="1" id="KW-0812">Transmembrane</keyword>
<proteinExistence type="predicted"/>
<protein>
    <submittedName>
        <fullName evidence="3">Uncharacterized protein</fullName>
    </submittedName>
</protein>
<reference evidence="7 8" key="1">
    <citation type="submission" date="2018-08" db="EMBL/GenBank/DDBJ databases">
        <title>Aphanomyces genome sequencing and annotation.</title>
        <authorList>
            <person name="Minardi D."/>
            <person name="Oidtmann B."/>
            <person name="Van Der Giezen M."/>
            <person name="Studholme D.J."/>
        </authorList>
    </citation>
    <scope>NUCLEOTIDE SEQUENCE [LARGE SCALE GENOMIC DNA]</scope>
    <source>
        <strain evidence="6 9">197901</strain>
        <strain evidence="5 11">D2</strain>
        <strain evidence="2 7">Kv</strain>
        <strain evidence="4 8">SA</strain>
        <strain evidence="3 10">Yx</strain>
    </source>
</reference>
<dbReference type="AlphaFoldDB" id="A0A397BC19"/>
<gene>
    <name evidence="3" type="ORF">DYB25_001163</name>
    <name evidence="5" type="ORF">DYB30_000897</name>
    <name evidence="6" type="ORF">DYB31_009231</name>
    <name evidence="2" type="ORF">DYB36_008463</name>
    <name evidence="4" type="ORF">DYB38_005691</name>
</gene>
<dbReference type="Proteomes" id="UP000266239">
    <property type="component" value="Unassembled WGS sequence"/>
</dbReference>
<keyword evidence="1" id="KW-0472">Membrane</keyword>
<dbReference type="Proteomes" id="UP000266196">
    <property type="component" value="Unassembled WGS sequence"/>
</dbReference>
<dbReference type="EMBL" id="QUTD01003955">
    <property type="protein sequence ID" value="RHY70540.1"/>
    <property type="molecule type" value="Genomic_DNA"/>
</dbReference>
<dbReference type="EMBL" id="QUTE01014270">
    <property type="protein sequence ID" value="RHZ02707.1"/>
    <property type="molecule type" value="Genomic_DNA"/>
</dbReference>
<evidence type="ECO:0000313" key="7">
    <source>
        <dbReference type="Proteomes" id="UP000265427"/>
    </source>
</evidence>